<name>A0ABQ4ZE67_9ASTR</name>
<protein>
    <recommendedName>
        <fullName evidence="3">Reverse transcriptase/retrotransposon-derived protein RNase H-like domain-containing protein</fullName>
    </recommendedName>
</protein>
<reference evidence="1" key="2">
    <citation type="submission" date="2022-01" db="EMBL/GenBank/DDBJ databases">
        <authorList>
            <person name="Yamashiro T."/>
            <person name="Shiraishi A."/>
            <person name="Satake H."/>
            <person name="Nakayama K."/>
        </authorList>
    </citation>
    <scope>NUCLEOTIDE SEQUENCE</scope>
</reference>
<sequence length="512" mass="59019">MLPRYVWLGVRKRGQKKEDSRVRMVDGRPTISEFGDVVARDIPAQHCLKGWECGRNNIARGTLETYYRLAPSEMNELSNQLEELQEKGFIRPSSSPWGAPVLFVKKKDGAMRMCIDYRELNKLTIKNRYPLPRIDDLFDQLQGAVISEKDHEHHLRTILNLLKKEKLFAKFSKCEFWLKEVQFLGHVVNQEGIHVDPSKIEAVKNTGNLQISPTEIRSFLGLAGYYRRFIENFSKIAKPLTLLTQKNKDYVWGEDQEKAFQILKEKLCNAPVLTASLIDQTTFVVYCIAHTKSNLRTKNFEAQREAANELKTPTKGCRGLDAPFKVKKMSNLLCCTTEGVGAQLVIVTTAYHPETDGQSDLQFKHGRQSCGQCVMDFGGIWGYSPSLKSPVIWNELEAVKSVMPIRGENLLSFKLEIETIRLSPLGKELFDFSDIQIPLEEIRVNDKVYFIEEPVEIVDRQIKKLKRSWIPIVKVRWDSRRGAEFTWEREDQFKAKYPHLFMLIHHSSPVEL</sequence>
<dbReference type="PANTHER" id="PTHR37984">
    <property type="entry name" value="PROTEIN CBG26694"/>
    <property type="match status" value="1"/>
</dbReference>
<evidence type="ECO:0008006" key="3">
    <source>
        <dbReference type="Google" id="ProtNLM"/>
    </source>
</evidence>
<proteinExistence type="predicted"/>
<dbReference type="PANTHER" id="PTHR37984:SF5">
    <property type="entry name" value="PROTEIN NYNRIN-LIKE"/>
    <property type="match status" value="1"/>
</dbReference>
<dbReference type="EMBL" id="BQNB010011279">
    <property type="protein sequence ID" value="GJS88514.1"/>
    <property type="molecule type" value="Genomic_DNA"/>
</dbReference>
<evidence type="ECO:0000313" key="1">
    <source>
        <dbReference type="EMBL" id="GJS88514.1"/>
    </source>
</evidence>
<keyword evidence="2" id="KW-1185">Reference proteome</keyword>
<comment type="caution">
    <text evidence="1">The sequence shown here is derived from an EMBL/GenBank/DDBJ whole genome shotgun (WGS) entry which is preliminary data.</text>
</comment>
<organism evidence="1 2">
    <name type="scientific">Tanacetum coccineum</name>
    <dbReference type="NCBI Taxonomy" id="301880"/>
    <lineage>
        <taxon>Eukaryota</taxon>
        <taxon>Viridiplantae</taxon>
        <taxon>Streptophyta</taxon>
        <taxon>Embryophyta</taxon>
        <taxon>Tracheophyta</taxon>
        <taxon>Spermatophyta</taxon>
        <taxon>Magnoliopsida</taxon>
        <taxon>eudicotyledons</taxon>
        <taxon>Gunneridae</taxon>
        <taxon>Pentapetalae</taxon>
        <taxon>asterids</taxon>
        <taxon>campanulids</taxon>
        <taxon>Asterales</taxon>
        <taxon>Asteraceae</taxon>
        <taxon>Asteroideae</taxon>
        <taxon>Anthemideae</taxon>
        <taxon>Anthemidinae</taxon>
        <taxon>Tanacetum</taxon>
    </lineage>
</organism>
<reference evidence="1" key="1">
    <citation type="journal article" date="2022" name="Int. J. Mol. Sci.">
        <title>Draft Genome of Tanacetum Coccineum: Genomic Comparison of Closely Related Tanacetum-Family Plants.</title>
        <authorList>
            <person name="Yamashiro T."/>
            <person name="Shiraishi A."/>
            <person name="Nakayama K."/>
            <person name="Satake H."/>
        </authorList>
    </citation>
    <scope>NUCLEOTIDE SEQUENCE</scope>
</reference>
<dbReference type="Gene3D" id="3.10.10.10">
    <property type="entry name" value="HIV Type 1 Reverse Transcriptase, subunit A, domain 1"/>
    <property type="match status" value="1"/>
</dbReference>
<accession>A0ABQ4ZE67</accession>
<evidence type="ECO:0000313" key="2">
    <source>
        <dbReference type="Proteomes" id="UP001151760"/>
    </source>
</evidence>
<dbReference type="InterPro" id="IPR043128">
    <property type="entry name" value="Rev_trsase/Diguanyl_cyclase"/>
</dbReference>
<dbReference type="SUPFAM" id="SSF56672">
    <property type="entry name" value="DNA/RNA polymerases"/>
    <property type="match status" value="1"/>
</dbReference>
<gene>
    <name evidence="1" type="ORF">Tco_0771150</name>
</gene>
<dbReference type="Proteomes" id="UP001151760">
    <property type="component" value="Unassembled WGS sequence"/>
</dbReference>
<dbReference type="InterPro" id="IPR043502">
    <property type="entry name" value="DNA/RNA_pol_sf"/>
</dbReference>
<dbReference type="InterPro" id="IPR050951">
    <property type="entry name" value="Retrovirus_Pol_polyprotein"/>
</dbReference>
<dbReference type="CDD" id="cd01647">
    <property type="entry name" value="RT_LTR"/>
    <property type="match status" value="1"/>
</dbReference>
<dbReference type="Gene3D" id="3.30.70.270">
    <property type="match status" value="3"/>
</dbReference>